<feature type="transmembrane region" description="Helical" evidence="9">
    <location>
        <begin position="377"/>
        <end position="397"/>
    </location>
</feature>
<evidence type="ECO:0000256" key="3">
    <source>
        <dbReference type="ARBA" id="ARBA00022448"/>
    </source>
</evidence>
<dbReference type="AlphaFoldDB" id="B9Z345"/>
<keyword evidence="8 9" id="KW-0472">Membrane</keyword>
<gene>
    <name evidence="11" type="ORF">FuraDRAFT_1758</name>
</gene>
<feature type="transmembrane region" description="Helical" evidence="9">
    <location>
        <begin position="340"/>
        <end position="365"/>
    </location>
</feature>
<evidence type="ECO:0000256" key="9">
    <source>
        <dbReference type="SAM" id="Phobius"/>
    </source>
</evidence>
<evidence type="ECO:0000256" key="2">
    <source>
        <dbReference type="ARBA" id="ARBA00008240"/>
    </source>
</evidence>
<feature type="transmembrane region" description="Helical" evidence="9">
    <location>
        <begin position="199"/>
        <end position="218"/>
    </location>
</feature>
<feature type="transmembrane region" description="Helical" evidence="9">
    <location>
        <begin position="63"/>
        <end position="90"/>
    </location>
</feature>
<dbReference type="Proteomes" id="UP000003165">
    <property type="component" value="Unassembled WGS sequence"/>
</dbReference>
<dbReference type="PANTHER" id="PTHR43528:SF3">
    <property type="entry name" value="CITRATE-PROTON SYMPORTER"/>
    <property type="match status" value="1"/>
</dbReference>
<comment type="similarity">
    <text evidence="2">Belongs to the major facilitator superfamily. Metabolite:H+ Symporter (MHS) family (TC 2.A.1.6) family.</text>
</comment>
<keyword evidence="5 9" id="KW-0812">Transmembrane</keyword>
<evidence type="ECO:0000256" key="5">
    <source>
        <dbReference type="ARBA" id="ARBA00022692"/>
    </source>
</evidence>
<feature type="transmembrane region" description="Helical" evidence="9">
    <location>
        <begin position="286"/>
        <end position="305"/>
    </location>
</feature>
<dbReference type="SUPFAM" id="SSF103473">
    <property type="entry name" value="MFS general substrate transporter"/>
    <property type="match status" value="1"/>
</dbReference>
<feature type="transmembrane region" description="Helical" evidence="9">
    <location>
        <begin position="317"/>
        <end position="334"/>
    </location>
</feature>
<comment type="caution">
    <text evidence="11">The sequence shown here is derived from an EMBL/GenBank/DDBJ whole genome shotgun (WGS) entry which is preliminary data.</text>
</comment>
<dbReference type="EMBL" id="ACIS01000004">
    <property type="protein sequence ID" value="EEG08998.1"/>
    <property type="molecule type" value="Genomic_DNA"/>
</dbReference>
<evidence type="ECO:0000256" key="1">
    <source>
        <dbReference type="ARBA" id="ARBA00004651"/>
    </source>
</evidence>
<evidence type="ECO:0000313" key="12">
    <source>
        <dbReference type="Proteomes" id="UP000003165"/>
    </source>
</evidence>
<dbReference type="InterPro" id="IPR051084">
    <property type="entry name" value="H+-coupled_symporters"/>
</dbReference>
<dbReference type="InterPro" id="IPR005829">
    <property type="entry name" value="Sugar_transporter_CS"/>
</dbReference>
<dbReference type="GO" id="GO:0015293">
    <property type="term" value="F:symporter activity"/>
    <property type="evidence" value="ECO:0007669"/>
    <property type="project" value="UniProtKB-KW"/>
</dbReference>
<keyword evidence="12" id="KW-1185">Reference proteome</keyword>
<keyword evidence="3" id="KW-0813">Transport</keyword>
<feature type="domain" description="Major facilitator superfamily (MFS) profile" evidence="10">
    <location>
        <begin position="27"/>
        <end position="432"/>
    </location>
</feature>
<feature type="transmembrane region" description="Helical" evidence="9">
    <location>
        <begin position="409"/>
        <end position="428"/>
    </location>
</feature>
<evidence type="ECO:0000313" key="11">
    <source>
        <dbReference type="EMBL" id="EEG08998.1"/>
    </source>
</evidence>
<keyword evidence="6" id="KW-0769">Symport</keyword>
<accession>B9Z345</accession>
<feature type="transmembrane region" description="Helical" evidence="9">
    <location>
        <begin position="248"/>
        <end position="266"/>
    </location>
</feature>
<sequence precursor="true">MSTSLTSPAGAAAHRAAPASRSANARSIAAITLGNGLEFFDFTVYTFFATLIGRLFFPVDTAFGQLMLSLATFGVGFAMRPLGGIVIGAYADRAGRKPAMMLTLWLMALGSAMFVITPSYAQIGLAAPVLIVLGRLIQGFAIGGELGASTSLLLEYADDHSRGYYGSWQLFSQALSVLLGSLCGLALTYLLPTDALESWGWRMPFVLGMLVVPIGMYIRRHLHETADSTHAEEGLGSVAAVFGPFRRVLVAGVLLVIGGTAANYIILNYMTNYAATQLGLPLKQAMWAGLAAAAVSMLLAPYAGILSDRIGRKRAILLTRIPMLVLIYPAFMLLNASPNLATLLLVVAGLSLLLIFNSVPSVVILPELFPRRVRATGMSLVYCFGVLIFGGFAQFFATGLIRLTGDPNAPALYVIGCGLVSLLGWAMVRETADRPLE</sequence>
<dbReference type="FunFam" id="1.20.1250.20:FF:000001">
    <property type="entry name" value="Dicarboxylate MFS transporter"/>
    <property type="match status" value="1"/>
</dbReference>
<evidence type="ECO:0000256" key="4">
    <source>
        <dbReference type="ARBA" id="ARBA00022475"/>
    </source>
</evidence>
<dbReference type="PROSITE" id="PS00216">
    <property type="entry name" value="SUGAR_TRANSPORT_1"/>
    <property type="match status" value="2"/>
</dbReference>
<dbReference type="GO" id="GO:0005886">
    <property type="term" value="C:plasma membrane"/>
    <property type="evidence" value="ECO:0007669"/>
    <property type="project" value="UniProtKB-SubCell"/>
</dbReference>
<feature type="transmembrane region" description="Helical" evidence="9">
    <location>
        <begin position="174"/>
        <end position="193"/>
    </location>
</feature>
<comment type="subcellular location">
    <subcellularLocation>
        <location evidence="1">Cell membrane</location>
        <topology evidence="1">Multi-pass membrane protein</topology>
    </subcellularLocation>
</comment>
<dbReference type="PANTHER" id="PTHR43528">
    <property type="entry name" value="ALPHA-KETOGLUTARATE PERMEASE"/>
    <property type="match status" value="1"/>
</dbReference>
<dbReference type="PROSITE" id="PS50850">
    <property type="entry name" value="MFS"/>
    <property type="match status" value="1"/>
</dbReference>
<evidence type="ECO:0000259" key="10">
    <source>
        <dbReference type="PROSITE" id="PS50850"/>
    </source>
</evidence>
<evidence type="ECO:0000256" key="6">
    <source>
        <dbReference type="ARBA" id="ARBA00022847"/>
    </source>
</evidence>
<dbReference type="Pfam" id="PF07690">
    <property type="entry name" value="MFS_1"/>
    <property type="match status" value="1"/>
</dbReference>
<dbReference type="InterPro" id="IPR036259">
    <property type="entry name" value="MFS_trans_sf"/>
</dbReference>
<reference evidence="11 12" key="1">
    <citation type="submission" date="2009-02" db="EMBL/GenBank/DDBJ databases">
        <title>Sequencing of the draft genome and assembly of Lutiella nitroferrum 2002.</title>
        <authorList>
            <consortium name="US DOE Joint Genome Institute (JGI-PGF)"/>
            <person name="Lucas S."/>
            <person name="Copeland A."/>
            <person name="Lapidus A."/>
            <person name="Glavina del Rio T."/>
            <person name="Tice H."/>
            <person name="Bruce D."/>
            <person name="Goodwin L."/>
            <person name="Pitluck S."/>
            <person name="Larimer F."/>
            <person name="Land M.L."/>
            <person name="Hauser L."/>
            <person name="Coates J.D."/>
        </authorList>
    </citation>
    <scope>NUCLEOTIDE SEQUENCE [LARGE SCALE GENOMIC DNA]</scope>
    <source>
        <strain evidence="11 12">2002</strain>
    </source>
</reference>
<name>B9Z345_9NEIS</name>
<dbReference type="Gene3D" id="1.20.1250.20">
    <property type="entry name" value="MFS general substrate transporter like domains"/>
    <property type="match status" value="2"/>
</dbReference>
<feature type="transmembrane region" description="Helical" evidence="9">
    <location>
        <begin position="102"/>
        <end position="123"/>
    </location>
</feature>
<dbReference type="eggNOG" id="COG0477">
    <property type="taxonomic scope" value="Bacteria"/>
</dbReference>
<evidence type="ECO:0000256" key="8">
    <source>
        <dbReference type="ARBA" id="ARBA00023136"/>
    </source>
</evidence>
<dbReference type="InterPro" id="IPR011701">
    <property type="entry name" value="MFS"/>
</dbReference>
<keyword evidence="7 9" id="KW-1133">Transmembrane helix</keyword>
<evidence type="ECO:0000256" key="7">
    <source>
        <dbReference type="ARBA" id="ARBA00022989"/>
    </source>
</evidence>
<feature type="transmembrane region" description="Helical" evidence="9">
    <location>
        <begin position="39"/>
        <end position="57"/>
    </location>
</feature>
<feature type="transmembrane region" description="Helical" evidence="9">
    <location>
        <begin position="129"/>
        <end position="154"/>
    </location>
</feature>
<dbReference type="RefSeq" id="WP_008953778.1">
    <property type="nucleotide sequence ID" value="NZ_ACIS01000004.1"/>
</dbReference>
<keyword evidence="4" id="KW-1003">Cell membrane</keyword>
<dbReference type="PROSITE" id="PS00217">
    <property type="entry name" value="SUGAR_TRANSPORT_2"/>
    <property type="match status" value="1"/>
</dbReference>
<protein>
    <submittedName>
        <fullName evidence="11">Major facilitator superfamily MFS_1</fullName>
    </submittedName>
</protein>
<dbReference type="InterPro" id="IPR020846">
    <property type="entry name" value="MFS_dom"/>
</dbReference>
<organism evidence="11 12">
    <name type="scientific">Pseudogulbenkiania ferrooxidans 2002</name>
    <dbReference type="NCBI Taxonomy" id="279714"/>
    <lineage>
        <taxon>Bacteria</taxon>
        <taxon>Pseudomonadati</taxon>
        <taxon>Pseudomonadota</taxon>
        <taxon>Betaproteobacteria</taxon>
        <taxon>Neisseriales</taxon>
        <taxon>Chromobacteriaceae</taxon>
        <taxon>Pseudogulbenkiania</taxon>
    </lineage>
</organism>
<proteinExistence type="inferred from homology"/>